<dbReference type="Proteomes" id="UP001589854">
    <property type="component" value="Unassembled WGS sequence"/>
</dbReference>
<dbReference type="SMART" id="SM00382">
    <property type="entry name" value="AAA"/>
    <property type="match status" value="1"/>
</dbReference>
<dbReference type="PROSITE" id="PS00675">
    <property type="entry name" value="SIGMA54_INTERACT_1"/>
    <property type="match status" value="1"/>
</dbReference>
<evidence type="ECO:0000256" key="4">
    <source>
        <dbReference type="ARBA" id="ARBA00023125"/>
    </source>
</evidence>
<dbReference type="SUPFAM" id="SSF52172">
    <property type="entry name" value="CheY-like"/>
    <property type="match status" value="1"/>
</dbReference>
<dbReference type="PRINTS" id="PR01590">
    <property type="entry name" value="HTHFIS"/>
</dbReference>
<dbReference type="PANTHER" id="PTHR32071">
    <property type="entry name" value="TRANSCRIPTIONAL REGULATORY PROTEIN"/>
    <property type="match status" value="1"/>
</dbReference>
<dbReference type="PROSITE" id="PS50045">
    <property type="entry name" value="SIGMA54_INTERACT_4"/>
    <property type="match status" value="1"/>
</dbReference>
<dbReference type="Pfam" id="PF00072">
    <property type="entry name" value="Response_reg"/>
    <property type="match status" value="1"/>
</dbReference>
<evidence type="ECO:0000313" key="9">
    <source>
        <dbReference type="EMBL" id="MFC0272990.1"/>
    </source>
</evidence>
<dbReference type="PROSITE" id="PS00688">
    <property type="entry name" value="SIGMA54_INTERACT_3"/>
    <property type="match status" value="1"/>
</dbReference>
<dbReference type="SMART" id="SM00448">
    <property type="entry name" value="REC"/>
    <property type="match status" value="1"/>
</dbReference>
<dbReference type="Gene3D" id="1.10.10.60">
    <property type="entry name" value="Homeodomain-like"/>
    <property type="match status" value="1"/>
</dbReference>
<dbReference type="EMBL" id="JBHLVO010000015">
    <property type="protein sequence ID" value="MFC0272990.1"/>
    <property type="molecule type" value="Genomic_DNA"/>
</dbReference>
<dbReference type="PROSITE" id="PS50110">
    <property type="entry name" value="RESPONSE_REGULATORY"/>
    <property type="match status" value="1"/>
</dbReference>
<dbReference type="Pfam" id="PF02954">
    <property type="entry name" value="HTH_8"/>
    <property type="match status" value="1"/>
</dbReference>
<feature type="domain" description="Sigma-54 factor interaction" evidence="7">
    <location>
        <begin position="138"/>
        <end position="366"/>
    </location>
</feature>
<evidence type="ECO:0000256" key="1">
    <source>
        <dbReference type="ARBA" id="ARBA00022741"/>
    </source>
</evidence>
<dbReference type="CDD" id="cd00009">
    <property type="entry name" value="AAA"/>
    <property type="match status" value="1"/>
</dbReference>
<evidence type="ECO:0000259" key="7">
    <source>
        <dbReference type="PROSITE" id="PS50045"/>
    </source>
</evidence>
<dbReference type="InterPro" id="IPR058031">
    <property type="entry name" value="AAA_lid_NorR"/>
</dbReference>
<dbReference type="RefSeq" id="WP_378935852.1">
    <property type="nucleotide sequence ID" value="NZ_JBHLVO010000015.1"/>
</dbReference>
<accession>A0ABV6GH27</accession>
<dbReference type="SUPFAM" id="SSF52540">
    <property type="entry name" value="P-loop containing nucleoside triphosphate hydrolases"/>
    <property type="match status" value="1"/>
</dbReference>
<keyword evidence="3" id="KW-0805">Transcription regulation</keyword>
<dbReference type="Gene3D" id="3.40.50.2300">
    <property type="match status" value="1"/>
</dbReference>
<dbReference type="Pfam" id="PF25601">
    <property type="entry name" value="AAA_lid_14"/>
    <property type="match status" value="1"/>
</dbReference>
<dbReference type="CDD" id="cd00156">
    <property type="entry name" value="REC"/>
    <property type="match status" value="1"/>
</dbReference>
<dbReference type="InterPro" id="IPR009057">
    <property type="entry name" value="Homeodomain-like_sf"/>
</dbReference>
<dbReference type="SUPFAM" id="SSF46689">
    <property type="entry name" value="Homeodomain-like"/>
    <property type="match status" value="1"/>
</dbReference>
<feature type="modified residue" description="4-aspartylphosphate" evidence="6">
    <location>
        <position position="55"/>
    </location>
</feature>
<organism evidence="9 10">
    <name type="scientific">Metabacillus herbersteinensis</name>
    <dbReference type="NCBI Taxonomy" id="283816"/>
    <lineage>
        <taxon>Bacteria</taxon>
        <taxon>Bacillati</taxon>
        <taxon>Bacillota</taxon>
        <taxon>Bacilli</taxon>
        <taxon>Bacillales</taxon>
        <taxon>Bacillaceae</taxon>
        <taxon>Metabacillus</taxon>
    </lineage>
</organism>
<evidence type="ECO:0000256" key="2">
    <source>
        <dbReference type="ARBA" id="ARBA00022840"/>
    </source>
</evidence>
<evidence type="ECO:0000256" key="5">
    <source>
        <dbReference type="ARBA" id="ARBA00023163"/>
    </source>
</evidence>
<proteinExistence type="predicted"/>
<dbReference type="InterPro" id="IPR011006">
    <property type="entry name" value="CheY-like_superfamily"/>
</dbReference>
<dbReference type="InterPro" id="IPR025943">
    <property type="entry name" value="Sigma_54_int_dom_ATP-bd_2"/>
</dbReference>
<feature type="domain" description="Response regulatory" evidence="8">
    <location>
        <begin position="6"/>
        <end position="120"/>
    </location>
</feature>
<dbReference type="InterPro" id="IPR027417">
    <property type="entry name" value="P-loop_NTPase"/>
</dbReference>
<dbReference type="Pfam" id="PF00158">
    <property type="entry name" value="Sigma54_activat"/>
    <property type="match status" value="1"/>
</dbReference>
<keyword evidence="6" id="KW-0597">Phosphoprotein</keyword>
<dbReference type="InterPro" id="IPR025662">
    <property type="entry name" value="Sigma_54_int_dom_ATP-bd_1"/>
</dbReference>
<evidence type="ECO:0000313" key="10">
    <source>
        <dbReference type="Proteomes" id="UP001589854"/>
    </source>
</evidence>
<gene>
    <name evidence="9" type="ORF">ACFFIX_16305</name>
</gene>
<keyword evidence="10" id="KW-1185">Reference proteome</keyword>
<reference evidence="9 10" key="1">
    <citation type="submission" date="2024-09" db="EMBL/GenBank/DDBJ databases">
        <authorList>
            <person name="Sun Q."/>
            <person name="Mori K."/>
        </authorList>
    </citation>
    <scope>NUCLEOTIDE SEQUENCE [LARGE SCALE GENOMIC DNA]</scope>
    <source>
        <strain evidence="9 10">CCM 7228</strain>
    </source>
</reference>
<keyword evidence="2" id="KW-0067">ATP-binding</keyword>
<dbReference type="InterPro" id="IPR001789">
    <property type="entry name" value="Sig_transdc_resp-reg_receiver"/>
</dbReference>
<name>A0ABV6GH27_9BACI</name>
<keyword evidence="5" id="KW-0804">Transcription</keyword>
<dbReference type="PROSITE" id="PS00676">
    <property type="entry name" value="SIGMA54_INTERACT_2"/>
    <property type="match status" value="1"/>
</dbReference>
<dbReference type="InterPro" id="IPR025944">
    <property type="entry name" value="Sigma_54_int_dom_CS"/>
</dbReference>
<evidence type="ECO:0000256" key="3">
    <source>
        <dbReference type="ARBA" id="ARBA00023015"/>
    </source>
</evidence>
<dbReference type="Gene3D" id="1.10.8.60">
    <property type="match status" value="1"/>
</dbReference>
<dbReference type="InterPro" id="IPR002197">
    <property type="entry name" value="HTH_Fis"/>
</dbReference>
<evidence type="ECO:0000259" key="8">
    <source>
        <dbReference type="PROSITE" id="PS50110"/>
    </source>
</evidence>
<keyword evidence="4" id="KW-0238">DNA-binding</keyword>
<dbReference type="InterPro" id="IPR003593">
    <property type="entry name" value="AAA+_ATPase"/>
</dbReference>
<dbReference type="Gene3D" id="3.40.50.300">
    <property type="entry name" value="P-loop containing nucleotide triphosphate hydrolases"/>
    <property type="match status" value="1"/>
</dbReference>
<sequence length="455" mass="51546">MTKNLSVLIVDDEVQLCKLIARKLKKTDVITYLAHSGNEALSIVKTQHVDAVILDYMLPDMTGLDVLKKIQKMNKRIPVVMLTAFSNVESAVSAMKLGAVDYLNKPMDLEELKNIVLKICNQKSNENKTIEKEVRDTFAFQSNKMKKIIDLLKQVSETDASILILGESGVGKTTLAKWIHEQSNRKKGPLLAINCATTPEFLLEGELFGNQQGTASEANHTESGKIAASSGGTIFLDEIGEISPNMQAKLLNVIENKQVMQLGKKDYQSVDVRIITATNKNLKELVKNRIFREDLYYRLNLIEIEIPPLRERKEDIPIFIEHQISLLNSKYNKDLKIDRKSMTIFQNHYWPGNIRELLNALERVHILKRFGTILPEDLVHTSFQFEPTDDDASTNHADNHNFLSGNLPQILEEVEEKMIKQALEETNGNQTKAAEKLGIARHTLIYKVKKFGLKI</sequence>
<dbReference type="InterPro" id="IPR002078">
    <property type="entry name" value="Sigma_54_int"/>
</dbReference>
<protein>
    <submittedName>
        <fullName evidence="9">Sigma-54-dependent transcriptional regulator</fullName>
    </submittedName>
</protein>
<comment type="caution">
    <text evidence="9">The sequence shown here is derived from an EMBL/GenBank/DDBJ whole genome shotgun (WGS) entry which is preliminary data.</text>
</comment>
<evidence type="ECO:0000256" key="6">
    <source>
        <dbReference type="PROSITE-ProRule" id="PRU00169"/>
    </source>
</evidence>
<keyword evidence="1" id="KW-0547">Nucleotide-binding</keyword>